<dbReference type="PANTHER" id="PTHR46469">
    <property type="entry name" value="TRANSCRIPTION INITIATION FACTOR TFIID SUBUNIT 8"/>
    <property type="match status" value="1"/>
</dbReference>
<dbReference type="Proteomes" id="UP000799753">
    <property type="component" value="Unassembled WGS sequence"/>
</dbReference>
<dbReference type="GO" id="GO:0006367">
    <property type="term" value="P:transcription initiation at RNA polymerase II promoter"/>
    <property type="evidence" value="ECO:0007669"/>
    <property type="project" value="TreeGrafter"/>
</dbReference>
<evidence type="ECO:0000256" key="2">
    <source>
        <dbReference type="ARBA" id="ARBA00008767"/>
    </source>
</evidence>
<feature type="region of interest" description="Disordered" evidence="7">
    <location>
        <begin position="248"/>
        <end position="329"/>
    </location>
</feature>
<comment type="subcellular location">
    <subcellularLocation>
        <location evidence="1">Nucleus</location>
    </subcellularLocation>
</comment>
<dbReference type="CDD" id="cd08049">
    <property type="entry name" value="TAF8"/>
    <property type="match status" value="1"/>
</dbReference>
<sequence length="351" mass="39346">MPGLISPPRAASVGTVAGMKRTRTDEAAPPHGVPNLKKRKVIRGLRHTQPTQHIVEPVGGGFGAQGDKGFFDQNLKRAIAIQLNGAGFASATADAMESMRGMVEDYMQDFLGKVRKSMCSSRRTETTPHDWIYALKAVGIAGSSSLENQLDTGNIPPHVLQPQFAPPERDESPPPNLEGLLGPELSGKMDKESRNYIPKHFPPFPSKHTYTATPVFAQRESDPRRIREKAAADGIRAEESLRKLMAAQKEGLQNRKGGKRKQSERLKKSNAMWRAAMEASMKEDEEREAKEKEQRKEYLDRHLGIGEEDFLEDPLPHESASQSQYKREINLDEPVQVNYDRKFWRKNARGI</sequence>
<dbReference type="InterPro" id="IPR006565">
    <property type="entry name" value="BTP"/>
</dbReference>
<dbReference type="Gene3D" id="1.10.20.10">
    <property type="entry name" value="Histone, subunit A"/>
    <property type="match status" value="1"/>
</dbReference>
<evidence type="ECO:0000259" key="9">
    <source>
        <dbReference type="Pfam" id="PF10406"/>
    </source>
</evidence>
<dbReference type="CDD" id="cd00076">
    <property type="entry name" value="HFD_SF"/>
    <property type="match status" value="1"/>
</dbReference>
<keyword evidence="11" id="KW-1185">Reference proteome</keyword>
<dbReference type="InterPro" id="IPR019473">
    <property type="entry name" value="TFIID_su8_C"/>
</dbReference>
<organism evidence="10 11">
    <name type="scientific">Massarina eburnea CBS 473.64</name>
    <dbReference type="NCBI Taxonomy" id="1395130"/>
    <lineage>
        <taxon>Eukaryota</taxon>
        <taxon>Fungi</taxon>
        <taxon>Dikarya</taxon>
        <taxon>Ascomycota</taxon>
        <taxon>Pezizomycotina</taxon>
        <taxon>Dothideomycetes</taxon>
        <taxon>Pleosporomycetidae</taxon>
        <taxon>Pleosporales</taxon>
        <taxon>Massarineae</taxon>
        <taxon>Massarinaceae</taxon>
        <taxon>Massarina</taxon>
    </lineage>
</organism>
<accession>A0A6A6RK58</accession>
<dbReference type="GO" id="GO:0046982">
    <property type="term" value="F:protein heterodimerization activity"/>
    <property type="evidence" value="ECO:0007669"/>
    <property type="project" value="InterPro"/>
</dbReference>
<dbReference type="OrthoDB" id="2193813at2759"/>
<evidence type="ECO:0000313" key="10">
    <source>
        <dbReference type="EMBL" id="KAF2635740.1"/>
    </source>
</evidence>
<dbReference type="InterPro" id="IPR009072">
    <property type="entry name" value="Histone-fold"/>
</dbReference>
<keyword evidence="6" id="KW-0539">Nucleus</keyword>
<dbReference type="PANTHER" id="PTHR46469:SF1">
    <property type="entry name" value="TRANSCRIPTION INITIATION FACTOR TFIID SUBUNIT 8"/>
    <property type="match status" value="1"/>
</dbReference>
<feature type="domain" description="Bromodomain associated" evidence="8">
    <location>
        <begin position="72"/>
        <end position="140"/>
    </location>
</feature>
<evidence type="ECO:0000259" key="8">
    <source>
        <dbReference type="Pfam" id="PF07524"/>
    </source>
</evidence>
<name>A0A6A6RK58_9PLEO</name>
<evidence type="ECO:0000256" key="5">
    <source>
        <dbReference type="ARBA" id="ARBA00023163"/>
    </source>
</evidence>
<keyword evidence="5" id="KW-0804">Transcription</keyword>
<dbReference type="Pfam" id="PF07524">
    <property type="entry name" value="Bromo_TP"/>
    <property type="match status" value="1"/>
</dbReference>
<keyword evidence="4" id="KW-0805">Transcription regulation</keyword>
<evidence type="ECO:0000256" key="3">
    <source>
        <dbReference type="ARBA" id="ARBA00017307"/>
    </source>
</evidence>
<dbReference type="InterPro" id="IPR037818">
    <property type="entry name" value="TAF8"/>
</dbReference>
<comment type="similarity">
    <text evidence="2">Belongs to the TAF8 family.</text>
</comment>
<feature type="region of interest" description="Disordered" evidence="7">
    <location>
        <begin position="160"/>
        <end position="181"/>
    </location>
</feature>
<evidence type="ECO:0000256" key="4">
    <source>
        <dbReference type="ARBA" id="ARBA00023015"/>
    </source>
</evidence>
<feature type="domain" description="Transcription factor TFIID subunit 8 C-terminal" evidence="9">
    <location>
        <begin position="196"/>
        <end position="244"/>
    </location>
</feature>
<evidence type="ECO:0000256" key="7">
    <source>
        <dbReference type="SAM" id="MobiDB-lite"/>
    </source>
</evidence>
<reference evidence="10" key="1">
    <citation type="journal article" date="2020" name="Stud. Mycol.">
        <title>101 Dothideomycetes genomes: a test case for predicting lifestyles and emergence of pathogens.</title>
        <authorList>
            <person name="Haridas S."/>
            <person name="Albert R."/>
            <person name="Binder M."/>
            <person name="Bloem J."/>
            <person name="Labutti K."/>
            <person name="Salamov A."/>
            <person name="Andreopoulos B."/>
            <person name="Baker S."/>
            <person name="Barry K."/>
            <person name="Bills G."/>
            <person name="Bluhm B."/>
            <person name="Cannon C."/>
            <person name="Castanera R."/>
            <person name="Culley D."/>
            <person name="Daum C."/>
            <person name="Ezra D."/>
            <person name="Gonzalez J."/>
            <person name="Henrissat B."/>
            <person name="Kuo A."/>
            <person name="Liang C."/>
            <person name="Lipzen A."/>
            <person name="Lutzoni F."/>
            <person name="Magnuson J."/>
            <person name="Mondo S."/>
            <person name="Nolan M."/>
            <person name="Ohm R."/>
            <person name="Pangilinan J."/>
            <person name="Park H.-J."/>
            <person name="Ramirez L."/>
            <person name="Alfaro M."/>
            <person name="Sun H."/>
            <person name="Tritt A."/>
            <person name="Yoshinaga Y."/>
            <person name="Zwiers L.-H."/>
            <person name="Turgeon B."/>
            <person name="Goodwin S."/>
            <person name="Spatafora J."/>
            <person name="Crous P."/>
            <person name="Grigoriev I."/>
        </authorList>
    </citation>
    <scope>NUCLEOTIDE SEQUENCE</scope>
    <source>
        <strain evidence="10">CBS 473.64</strain>
    </source>
</reference>
<dbReference type="GO" id="GO:0005669">
    <property type="term" value="C:transcription factor TFIID complex"/>
    <property type="evidence" value="ECO:0007669"/>
    <property type="project" value="InterPro"/>
</dbReference>
<protein>
    <recommendedName>
        <fullName evidence="3">Transcription initiation factor TFIID subunit 8</fullName>
    </recommendedName>
</protein>
<dbReference type="AlphaFoldDB" id="A0A6A6RK58"/>
<dbReference type="Pfam" id="PF10406">
    <property type="entry name" value="TAF8_C"/>
    <property type="match status" value="1"/>
</dbReference>
<gene>
    <name evidence="10" type="ORF">P280DRAFT_411180</name>
</gene>
<evidence type="ECO:0000313" key="11">
    <source>
        <dbReference type="Proteomes" id="UP000799753"/>
    </source>
</evidence>
<proteinExistence type="inferred from homology"/>
<evidence type="ECO:0000256" key="1">
    <source>
        <dbReference type="ARBA" id="ARBA00004123"/>
    </source>
</evidence>
<dbReference type="EMBL" id="MU006804">
    <property type="protein sequence ID" value="KAF2635740.1"/>
    <property type="molecule type" value="Genomic_DNA"/>
</dbReference>
<evidence type="ECO:0000256" key="6">
    <source>
        <dbReference type="ARBA" id="ARBA00023242"/>
    </source>
</evidence>
<feature type="compositionally biased region" description="Basic and acidic residues" evidence="7">
    <location>
        <begin position="280"/>
        <end position="305"/>
    </location>
</feature>